<keyword evidence="4 8" id="KW-0479">Metal-binding</keyword>
<protein>
    <recommendedName>
        <fullName evidence="13">Cytochrome P450</fullName>
    </recommendedName>
</protein>
<dbReference type="RefSeq" id="XP_064701713.1">
    <property type="nucleotide sequence ID" value="XM_064852116.1"/>
</dbReference>
<dbReference type="GO" id="GO:0005506">
    <property type="term" value="F:iron ion binding"/>
    <property type="evidence" value="ECO:0007669"/>
    <property type="project" value="InterPro"/>
</dbReference>
<feature type="transmembrane region" description="Helical" evidence="10">
    <location>
        <begin position="6"/>
        <end position="25"/>
    </location>
</feature>
<evidence type="ECO:0000256" key="5">
    <source>
        <dbReference type="ARBA" id="ARBA00023002"/>
    </source>
</evidence>
<keyword evidence="10" id="KW-0472">Membrane</keyword>
<keyword evidence="10" id="KW-1133">Transmembrane helix</keyword>
<sequence>MNLYLQALSGLAVVTIIYLLLSTFLENRHHARRAMEMGCLPPHQRHQKYPFGLDLLMPIVKADQERVLPDYFMDLYLHELGQRNTWQQDILGLNSVWTVDPKNIQTILATKFQDYDLGSLRRKNFFPVLGNGIFTVDGKAWEHSRSLLRPQFARQQVADLDLEEVHVTHLLKHLTTQHGWTNQVNLVPLFFRLTLDSATEFLFGQSVNSQSVTLTGSSKESAARATELDWTNFAACFDGATSALGVRGLLGPFYWMWSPPSFRRNCKEIHRFADYYVNLALKDSSPLTRSGQEKNEQKRRYVFLEELVEATQDPVEVRSQLLNILVAGRDTTAGLLSWTFWLLVRHPDIFKKLRQSIIDDFGTFQNPRAITFETLKSCGYLQYTLSESLRLFPTVPFNTRRAVRDTILPLGGGPDGKSPVYIKKGTEVNYLVHIMHHREDIWGSDVEEFNPDRWRSRKGGWEFLPFNGGPRICLGQQFALTEASYVIVRLMQKFDKIEVFEPDPVTRHMVGVTSAPARLYVRLHEAEV</sequence>
<evidence type="ECO:0000256" key="6">
    <source>
        <dbReference type="ARBA" id="ARBA00023004"/>
    </source>
</evidence>
<evidence type="ECO:0000256" key="3">
    <source>
        <dbReference type="ARBA" id="ARBA00022617"/>
    </source>
</evidence>
<dbReference type="PANTHER" id="PTHR24287:SF1">
    <property type="entry name" value="P450, PUTATIVE (EUROFUNG)-RELATED"/>
    <property type="match status" value="1"/>
</dbReference>
<dbReference type="InterPro" id="IPR002974">
    <property type="entry name" value="Cyt_P450_E_CYP52_ascomycetes"/>
</dbReference>
<feature type="binding site" description="axial binding residue" evidence="8">
    <location>
        <position position="473"/>
    </location>
    <ligand>
        <name>heme</name>
        <dbReference type="ChEBI" id="CHEBI:30413"/>
    </ligand>
    <ligandPart>
        <name>Fe</name>
        <dbReference type="ChEBI" id="CHEBI:18248"/>
    </ligandPart>
</feature>
<dbReference type="PRINTS" id="PR01239">
    <property type="entry name" value="EP450IICYP52"/>
</dbReference>
<dbReference type="EMBL" id="JAVRRD010000032">
    <property type="protein sequence ID" value="KAK5046114.1"/>
    <property type="molecule type" value="Genomic_DNA"/>
</dbReference>
<gene>
    <name evidence="11" type="ORF">LTR84_008571</name>
</gene>
<proteinExistence type="inferred from homology"/>
<dbReference type="PROSITE" id="PS00086">
    <property type="entry name" value="CYTOCHROME_P450"/>
    <property type="match status" value="1"/>
</dbReference>
<keyword evidence="5 9" id="KW-0560">Oxidoreductase</keyword>
<dbReference type="Proteomes" id="UP001358417">
    <property type="component" value="Unassembled WGS sequence"/>
</dbReference>
<evidence type="ECO:0000256" key="4">
    <source>
        <dbReference type="ARBA" id="ARBA00022723"/>
    </source>
</evidence>
<name>A0AAV9MWP0_9EURO</name>
<dbReference type="Gene3D" id="1.10.630.10">
    <property type="entry name" value="Cytochrome P450"/>
    <property type="match status" value="1"/>
</dbReference>
<evidence type="ECO:0008006" key="13">
    <source>
        <dbReference type="Google" id="ProtNLM"/>
    </source>
</evidence>
<evidence type="ECO:0000256" key="10">
    <source>
        <dbReference type="SAM" id="Phobius"/>
    </source>
</evidence>
<dbReference type="GeneID" id="89976734"/>
<dbReference type="PRINTS" id="PR00464">
    <property type="entry name" value="EP450II"/>
</dbReference>
<evidence type="ECO:0000256" key="9">
    <source>
        <dbReference type="RuleBase" id="RU000461"/>
    </source>
</evidence>
<keyword evidence="10" id="KW-0812">Transmembrane</keyword>
<keyword evidence="6 8" id="KW-0408">Iron</keyword>
<organism evidence="11 12">
    <name type="scientific">Exophiala bonariae</name>
    <dbReference type="NCBI Taxonomy" id="1690606"/>
    <lineage>
        <taxon>Eukaryota</taxon>
        <taxon>Fungi</taxon>
        <taxon>Dikarya</taxon>
        <taxon>Ascomycota</taxon>
        <taxon>Pezizomycotina</taxon>
        <taxon>Eurotiomycetes</taxon>
        <taxon>Chaetothyriomycetidae</taxon>
        <taxon>Chaetothyriales</taxon>
        <taxon>Herpotrichiellaceae</taxon>
        <taxon>Exophiala</taxon>
    </lineage>
</organism>
<dbReference type="GO" id="GO:0016712">
    <property type="term" value="F:oxidoreductase activity, acting on paired donors, with incorporation or reduction of molecular oxygen, reduced flavin or flavoprotein as one donor, and incorporation of one atom of oxygen"/>
    <property type="evidence" value="ECO:0007669"/>
    <property type="project" value="InterPro"/>
</dbReference>
<evidence type="ECO:0000256" key="8">
    <source>
        <dbReference type="PIRSR" id="PIRSR602402-1"/>
    </source>
</evidence>
<dbReference type="SUPFAM" id="SSF48264">
    <property type="entry name" value="Cytochrome P450"/>
    <property type="match status" value="1"/>
</dbReference>
<comment type="caution">
    <text evidence="11">The sequence shown here is derived from an EMBL/GenBank/DDBJ whole genome shotgun (WGS) entry which is preliminary data.</text>
</comment>
<evidence type="ECO:0000256" key="7">
    <source>
        <dbReference type="ARBA" id="ARBA00023033"/>
    </source>
</evidence>
<dbReference type="GO" id="GO:0020037">
    <property type="term" value="F:heme binding"/>
    <property type="evidence" value="ECO:0007669"/>
    <property type="project" value="InterPro"/>
</dbReference>
<accession>A0AAV9MWP0</accession>
<dbReference type="InterPro" id="IPR001128">
    <property type="entry name" value="Cyt_P450"/>
</dbReference>
<dbReference type="InterPro" id="IPR002402">
    <property type="entry name" value="Cyt_P450_E_grp-II"/>
</dbReference>
<dbReference type="PRINTS" id="PR00385">
    <property type="entry name" value="P450"/>
</dbReference>
<dbReference type="Pfam" id="PF00067">
    <property type="entry name" value="p450"/>
    <property type="match status" value="1"/>
</dbReference>
<dbReference type="AlphaFoldDB" id="A0AAV9MWP0"/>
<keyword evidence="3 8" id="KW-0349">Heme</keyword>
<comment type="similarity">
    <text evidence="2 9">Belongs to the cytochrome P450 family.</text>
</comment>
<dbReference type="CDD" id="cd11063">
    <property type="entry name" value="CYP52"/>
    <property type="match status" value="1"/>
</dbReference>
<comment type="cofactor">
    <cofactor evidence="1 8">
        <name>heme</name>
        <dbReference type="ChEBI" id="CHEBI:30413"/>
    </cofactor>
</comment>
<dbReference type="InterPro" id="IPR036396">
    <property type="entry name" value="Cyt_P450_sf"/>
</dbReference>
<evidence type="ECO:0000256" key="2">
    <source>
        <dbReference type="ARBA" id="ARBA00010617"/>
    </source>
</evidence>
<dbReference type="PANTHER" id="PTHR24287">
    <property type="entry name" value="P450, PUTATIVE (EUROFUNG)-RELATED"/>
    <property type="match status" value="1"/>
</dbReference>
<evidence type="ECO:0000256" key="1">
    <source>
        <dbReference type="ARBA" id="ARBA00001971"/>
    </source>
</evidence>
<evidence type="ECO:0000313" key="11">
    <source>
        <dbReference type="EMBL" id="KAK5046114.1"/>
    </source>
</evidence>
<reference evidence="11 12" key="1">
    <citation type="submission" date="2023-08" db="EMBL/GenBank/DDBJ databases">
        <title>Black Yeasts Isolated from many extreme environments.</title>
        <authorList>
            <person name="Coleine C."/>
            <person name="Stajich J.E."/>
            <person name="Selbmann L."/>
        </authorList>
    </citation>
    <scope>NUCLEOTIDE SEQUENCE [LARGE SCALE GENOMIC DNA]</scope>
    <source>
        <strain evidence="11 12">CCFEE 5792</strain>
    </source>
</reference>
<dbReference type="InterPro" id="IPR047146">
    <property type="entry name" value="Cyt_P450_E_CYP52_fungi"/>
</dbReference>
<evidence type="ECO:0000313" key="12">
    <source>
        <dbReference type="Proteomes" id="UP001358417"/>
    </source>
</evidence>
<dbReference type="InterPro" id="IPR017972">
    <property type="entry name" value="Cyt_P450_CS"/>
</dbReference>
<keyword evidence="7 9" id="KW-0503">Monooxygenase</keyword>
<keyword evidence="12" id="KW-1185">Reference proteome</keyword>